<name>A0A447R053_SALER</name>
<evidence type="ECO:0000313" key="1">
    <source>
        <dbReference type="EMBL" id="VEA75640.1"/>
    </source>
</evidence>
<dbReference type="EMBL" id="LR134156">
    <property type="protein sequence ID" value="VEA75640.1"/>
    <property type="molecule type" value="Genomic_DNA"/>
</dbReference>
<organism evidence="1 2">
    <name type="scientific">Salmonella enterica subsp. arizonae</name>
    <dbReference type="NCBI Taxonomy" id="59203"/>
    <lineage>
        <taxon>Bacteria</taxon>
        <taxon>Pseudomonadati</taxon>
        <taxon>Pseudomonadota</taxon>
        <taxon>Gammaproteobacteria</taxon>
        <taxon>Enterobacterales</taxon>
        <taxon>Enterobacteriaceae</taxon>
        <taxon>Salmonella</taxon>
    </lineage>
</organism>
<reference evidence="1 2" key="1">
    <citation type="submission" date="2018-12" db="EMBL/GenBank/DDBJ databases">
        <authorList>
            <consortium name="Pathogen Informatics"/>
        </authorList>
    </citation>
    <scope>NUCLEOTIDE SEQUENCE [LARGE SCALE GENOMIC DNA]</scope>
    <source>
        <strain evidence="1 2">NCTC10047</strain>
    </source>
</reference>
<gene>
    <name evidence="1" type="primary">yfiH_1</name>
    <name evidence="1" type="ORF">NCTC10047_01480</name>
</gene>
<accession>A0A447R053</accession>
<dbReference type="Proteomes" id="UP000275676">
    <property type="component" value="Chromosome"/>
</dbReference>
<protein>
    <submittedName>
        <fullName evidence="1">Membrane protein</fullName>
    </submittedName>
</protein>
<sequence length="42" mass="4452">MNALIVPQWPLPKGVAACSSTRIGGGEFTALRLAESGRALRR</sequence>
<evidence type="ECO:0000313" key="2">
    <source>
        <dbReference type="Proteomes" id="UP000275676"/>
    </source>
</evidence>
<proteinExistence type="predicted"/>
<dbReference type="AlphaFoldDB" id="A0A447R053"/>